<proteinExistence type="predicted"/>
<reference evidence="1" key="1">
    <citation type="submission" date="2014-09" db="EMBL/GenBank/DDBJ databases">
        <authorList>
            <person name="Magalhaes I.L.F."/>
            <person name="Oliveira U."/>
            <person name="Santos F.R."/>
            <person name="Vidigal T.H.D.A."/>
            <person name="Brescovit A.D."/>
            <person name="Santos A.J."/>
        </authorList>
    </citation>
    <scope>NUCLEOTIDE SEQUENCE</scope>
    <source>
        <tissue evidence="1">Shoot tissue taken approximately 20 cm above the soil surface</tissue>
    </source>
</reference>
<sequence>MLVFSIAPLLPWVITKKHIQNQTKECLQ</sequence>
<accession>A0A0A9EME1</accession>
<reference evidence="1" key="2">
    <citation type="journal article" date="2015" name="Data Brief">
        <title>Shoot transcriptome of the giant reed, Arundo donax.</title>
        <authorList>
            <person name="Barrero R.A."/>
            <person name="Guerrero F.D."/>
            <person name="Moolhuijzen P."/>
            <person name="Goolsby J.A."/>
            <person name="Tidwell J."/>
            <person name="Bellgard S.E."/>
            <person name="Bellgard M.I."/>
        </authorList>
    </citation>
    <scope>NUCLEOTIDE SEQUENCE</scope>
    <source>
        <tissue evidence="1">Shoot tissue taken approximately 20 cm above the soil surface</tissue>
    </source>
</reference>
<dbReference type="AlphaFoldDB" id="A0A0A9EME1"/>
<protein>
    <submittedName>
        <fullName evidence="1">GSVIVT01026467001</fullName>
    </submittedName>
</protein>
<name>A0A0A9EME1_ARUDO</name>
<organism evidence="1">
    <name type="scientific">Arundo donax</name>
    <name type="common">Giant reed</name>
    <name type="synonym">Donax arundinaceus</name>
    <dbReference type="NCBI Taxonomy" id="35708"/>
    <lineage>
        <taxon>Eukaryota</taxon>
        <taxon>Viridiplantae</taxon>
        <taxon>Streptophyta</taxon>
        <taxon>Embryophyta</taxon>
        <taxon>Tracheophyta</taxon>
        <taxon>Spermatophyta</taxon>
        <taxon>Magnoliopsida</taxon>
        <taxon>Liliopsida</taxon>
        <taxon>Poales</taxon>
        <taxon>Poaceae</taxon>
        <taxon>PACMAD clade</taxon>
        <taxon>Arundinoideae</taxon>
        <taxon>Arundineae</taxon>
        <taxon>Arundo</taxon>
    </lineage>
</organism>
<dbReference type="EMBL" id="GBRH01198875">
    <property type="protein sequence ID" value="JAD99020.1"/>
    <property type="molecule type" value="Transcribed_RNA"/>
</dbReference>
<evidence type="ECO:0000313" key="1">
    <source>
        <dbReference type="EMBL" id="JAD99020.1"/>
    </source>
</evidence>